<keyword evidence="6" id="KW-1185">Reference proteome</keyword>
<name>A0AA96FF56_9MICO</name>
<dbReference type="Gene3D" id="3.40.630.30">
    <property type="match status" value="1"/>
</dbReference>
<dbReference type="PANTHER" id="PTHR36449:SF1">
    <property type="entry name" value="ACETYLTRANSFERASE"/>
    <property type="match status" value="1"/>
</dbReference>
<dbReference type="EMBL" id="CP134880">
    <property type="protein sequence ID" value="WNM28793.1"/>
    <property type="molecule type" value="Genomic_DNA"/>
</dbReference>
<dbReference type="Proteomes" id="UP001304125">
    <property type="component" value="Chromosome"/>
</dbReference>
<keyword evidence="2 5" id="KW-0808">Transferase</keyword>
<protein>
    <submittedName>
        <fullName evidence="5">GNAT family N-acetyltransferase</fullName>
        <ecNumber evidence="5">2.3.1.-</ecNumber>
    </submittedName>
</protein>
<dbReference type="KEGG" id="dcp:RN607_07230"/>
<keyword evidence="1" id="KW-1277">Toxin-antitoxin system</keyword>
<evidence type="ECO:0000313" key="4">
    <source>
        <dbReference type="EMBL" id="WNM25897.1"/>
    </source>
</evidence>
<accession>A0AA96FF56</accession>
<dbReference type="RefSeq" id="WP_313501549.1">
    <property type="nucleotide sequence ID" value="NZ_CP134879.1"/>
</dbReference>
<proteinExistence type="predicted"/>
<dbReference type="EC" id="2.3.1.-" evidence="5"/>
<dbReference type="SUPFAM" id="SSF55729">
    <property type="entry name" value="Acyl-CoA N-acyltransferases (Nat)"/>
    <property type="match status" value="1"/>
</dbReference>
<evidence type="ECO:0000313" key="6">
    <source>
        <dbReference type="Proteomes" id="UP001304125"/>
    </source>
</evidence>
<dbReference type="InterPro" id="IPR016181">
    <property type="entry name" value="Acyl_CoA_acyltransferase"/>
</dbReference>
<sequence length="172" mass="18202">MSDYRSPVHLADAHDVTGFRCTSDELTTWLQKHARGSHKGGHTRVAVVTPSDSADVVAYYAIAMGSVAPAQATARMTSGGGRHPVPVIVLARLAVDERHTGKRLGRALLLDAIRRSVAASSDIGARAIVVHCKDSAAKDFYLSAVPEFAELPHDPMALALLLKDARASLGIG</sequence>
<organism evidence="5">
    <name type="scientific">Demequina capsici</name>
    <dbReference type="NCBI Taxonomy" id="3075620"/>
    <lineage>
        <taxon>Bacteria</taxon>
        <taxon>Bacillati</taxon>
        <taxon>Actinomycetota</taxon>
        <taxon>Actinomycetes</taxon>
        <taxon>Micrococcales</taxon>
        <taxon>Demequinaceae</taxon>
        <taxon>Demequina</taxon>
    </lineage>
</organism>
<evidence type="ECO:0000256" key="3">
    <source>
        <dbReference type="ARBA" id="ARBA00023315"/>
    </source>
</evidence>
<reference evidence="5 6" key="1">
    <citation type="submission" date="2023-09" db="EMBL/GenBank/DDBJ databases">
        <title>Demequina sp. a novel bacteria isolated from Capsicum annuum.</title>
        <authorList>
            <person name="Humaira Z."/>
            <person name="Lee J."/>
            <person name="Cho D."/>
        </authorList>
    </citation>
    <scope>NUCLEOTIDE SEQUENCE</scope>
    <source>
        <strain evidence="4 6">OYTSA14</strain>
        <strain evidence="5">PMTSA13</strain>
    </source>
</reference>
<gene>
    <name evidence="4" type="ORF">RN606_07020</name>
    <name evidence="5" type="ORF">RN607_07230</name>
</gene>
<evidence type="ECO:0000313" key="5">
    <source>
        <dbReference type="EMBL" id="WNM28793.1"/>
    </source>
</evidence>
<dbReference type="GO" id="GO:0016746">
    <property type="term" value="F:acyltransferase activity"/>
    <property type="evidence" value="ECO:0007669"/>
    <property type="project" value="UniProtKB-KW"/>
</dbReference>
<accession>A0AA96F9N1</accession>
<dbReference type="AlphaFoldDB" id="A0AA96FF56"/>
<keyword evidence="3 5" id="KW-0012">Acyltransferase</keyword>
<dbReference type="Proteomes" id="UP001303408">
    <property type="component" value="Chromosome"/>
</dbReference>
<dbReference type="PANTHER" id="PTHR36449">
    <property type="entry name" value="ACETYLTRANSFERASE-RELATED"/>
    <property type="match status" value="1"/>
</dbReference>
<dbReference type="EMBL" id="CP134879">
    <property type="protein sequence ID" value="WNM25897.1"/>
    <property type="molecule type" value="Genomic_DNA"/>
</dbReference>
<evidence type="ECO:0000256" key="2">
    <source>
        <dbReference type="ARBA" id="ARBA00022679"/>
    </source>
</evidence>
<evidence type="ECO:0000256" key="1">
    <source>
        <dbReference type="ARBA" id="ARBA00022649"/>
    </source>
</evidence>